<evidence type="ECO:0008006" key="3">
    <source>
        <dbReference type="Google" id="ProtNLM"/>
    </source>
</evidence>
<proteinExistence type="predicted"/>
<reference evidence="1 2" key="1">
    <citation type="submission" date="2014-10" db="EMBL/GenBank/DDBJ databases">
        <title>Draft genome sequence of Pseudomonas chlororaphis EA105.</title>
        <authorList>
            <person name="McCully L.M."/>
            <person name="Bitzer A.S."/>
            <person name="Spence C."/>
            <person name="Bais H."/>
            <person name="Silby M.W."/>
        </authorList>
    </citation>
    <scope>NUCLEOTIDE SEQUENCE [LARGE SCALE GENOMIC DNA]</scope>
    <source>
        <strain evidence="1 2">EA105</strain>
    </source>
</reference>
<evidence type="ECO:0000313" key="1">
    <source>
        <dbReference type="EMBL" id="KHA69827.1"/>
    </source>
</evidence>
<sequence length="471" mass="53765">MEFHQTIGAINSIQFNYVNAKGKAMEVTDLYLDESGNSGDLISRKNGLGFAGQPIFSLAAVDISQIEDLDRRINGIKSKLGIQALELKSADLYKKKPQAMLEVFSILIETKSPFFVEVVDKKYFISTSIAAHQFLPPYYTGDESHGKFQIPRNIAANVMTLDMPDEYFELFFESCHEPSEKNLLKSMNGIKTFFESHSIYSDFSRHVDLSLEDYYDVKKSSIKNRVKNFSRNNGVNPILFNKLVKLVEDQFDLNDEQKLKVIKRFIPIPDNGKRGNNILLLPHISSLTNIIARTNLANQGAIEGVTFHHDKQDHFDEALIAIKELMFTNKPGEFSPPTPNSNFNITSSANLKFLDSKKTIGIQIADLLAGFFSRFYDDFFNNKIEPGSIYHDIYNLISEGSDRNRSLGVNWVVPPSRLYELEHHYNEGVRKEPSPDELLHYVAKEFGVNILLELFEKQHFSKFGFHHNQSR</sequence>
<dbReference type="AlphaFoldDB" id="A0A0A6D4X1"/>
<name>A0A0A6D4X1_9PSED</name>
<gene>
    <name evidence="1" type="ORF">NZ35_28865</name>
</gene>
<comment type="caution">
    <text evidence="1">The sequence shown here is derived from an EMBL/GenBank/DDBJ whole genome shotgun (WGS) entry which is preliminary data.</text>
</comment>
<dbReference type="OrthoDB" id="9134940at2"/>
<dbReference type="EMBL" id="JSFK01000060">
    <property type="protein sequence ID" value="KHA69827.1"/>
    <property type="molecule type" value="Genomic_DNA"/>
</dbReference>
<dbReference type="PATRIC" id="fig|587753.9.peg.5609"/>
<protein>
    <recommendedName>
        <fullName evidence="3">DUF3800 domain-containing protein</fullName>
    </recommendedName>
</protein>
<dbReference type="InterPro" id="IPR024524">
    <property type="entry name" value="DUF3800"/>
</dbReference>
<dbReference type="Pfam" id="PF12686">
    <property type="entry name" value="DUF3800"/>
    <property type="match status" value="1"/>
</dbReference>
<accession>A0A0A6D4X1</accession>
<evidence type="ECO:0000313" key="2">
    <source>
        <dbReference type="Proteomes" id="UP000030564"/>
    </source>
</evidence>
<dbReference type="Proteomes" id="UP000030564">
    <property type="component" value="Unassembled WGS sequence"/>
</dbReference>
<organism evidence="1 2">
    <name type="scientific">Pseudomonas chlororaphis</name>
    <dbReference type="NCBI Taxonomy" id="587753"/>
    <lineage>
        <taxon>Bacteria</taxon>
        <taxon>Pseudomonadati</taxon>
        <taxon>Pseudomonadota</taxon>
        <taxon>Gammaproteobacteria</taxon>
        <taxon>Pseudomonadales</taxon>
        <taxon>Pseudomonadaceae</taxon>
        <taxon>Pseudomonas</taxon>
    </lineage>
</organism>